<dbReference type="AlphaFoldDB" id="A0A9N9HAV3"/>
<name>A0A9N9HAV3_9GLOM</name>
<sequence>MNILSIDTNAELCSLMDNIHQTEDLTLDDLTNALKDLHIHLTNPMPVEEFLSIPNEDVVYKVSRDDQVIKQLIETFKPVNLSHDDSEEDDSVEIFLISINAAITSLETVCMFLLQQYEEVDEYVKSIRK</sequence>
<proteinExistence type="predicted"/>
<evidence type="ECO:0000313" key="2">
    <source>
        <dbReference type="Proteomes" id="UP000789759"/>
    </source>
</evidence>
<gene>
    <name evidence="1" type="ORF">CPELLU_LOCUS10359</name>
</gene>
<protein>
    <submittedName>
        <fullName evidence="1">585_t:CDS:1</fullName>
    </submittedName>
</protein>
<dbReference type="EMBL" id="CAJVQA010008502">
    <property type="protein sequence ID" value="CAG8672756.1"/>
    <property type="molecule type" value="Genomic_DNA"/>
</dbReference>
<dbReference type="Proteomes" id="UP000789759">
    <property type="component" value="Unassembled WGS sequence"/>
</dbReference>
<feature type="non-terminal residue" evidence="1">
    <location>
        <position position="129"/>
    </location>
</feature>
<organism evidence="1 2">
    <name type="scientific">Cetraspora pellucida</name>
    <dbReference type="NCBI Taxonomy" id="1433469"/>
    <lineage>
        <taxon>Eukaryota</taxon>
        <taxon>Fungi</taxon>
        <taxon>Fungi incertae sedis</taxon>
        <taxon>Mucoromycota</taxon>
        <taxon>Glomeromycotina</taxon>
        <taxon>Glomeromycetes</taxon>
        <taxon>Diversisporales</taxon>
        <taxon>Gigasporaceae</taxon>
        <taxon>Cetraspora</taxon>
    </lineage>
</organism>
<comment type="caution">
    <text evidence="1">The sequence shown here is derived from an EMBL/GenBank/DDBJ whole genome shotgun (WGS) entry which is preliminary data.</text>
</comment>
<evidence type="ECO:0000313" key="1">
    <source>
        <dbReference type="EMBL" id="CAG8672756.1"/>
    </source>
</evidence>
<accession>A0A9N9HAV3</accession>
<dbReference type="OrthoDB" id="2435283at2759"/>
<reference evidence="1" key="1">
    <citation type="submission" date="2021-06" db="EMBL/GenBank/DDBJ databases">
        <authorList>
            <person name="Kallberg Y."/>
            <person name="Tangrot J."/>
            <person name="Rosling A."/>
        </authorList>
    </citation>
    <scope>NUCLEOTIDE SEQUENCE</scope>
    <source>
        <strain evidence="1">FL966</strain>
    </source>
</reference>
<keyword evidence="2" id="KW-1185">Reference proteome</keyword>